<dbReference type="EMBL" id="FNZZ01000004">
    <property type="protein sequence ID" value="SEL62823.1"/>
    <property type="molecule type" value="Genomic_DNA"/>
</dbReference>
<dbReference type="OrthoDB" id="7585365at2"/>
<accession>A0A1H7RRK0</accession>
<evidence type="ECO:0000256" key="1">
    <source>
        <dbReference type="SAM" id="MobiDB-lite"/>
    </source>
</evidence>
<name>A0A1H7RRK0_9SPHN</name>
<dbReference type="AlphaFoldDB" id="A0A1H7RRK0"/>
<dbReference type="STRING" id="1855283.SAMN05216382_2332"/>
<feature type="compositionally biased region" description="Basic and acidic residues" evidence="1">
    <location>
        <begin position="66"/>
        <end position="86"/>
    </location>
</feature>
<evidence type="ECO:0000313" key="3">
    <source>
        <dbReference type="EMBL" id="SEL62823.1"/>
    </source>
</evidence>
<dbReference type="PROSITE" id="PS51257">
    <property type="entry name" value="PROKAR_LIPOPROTEIN"/>
    <property type="match status" value="1"/>
</dbReference>
<feature type="region of interest" description="Disordered" evidence="1">
    <location>
        <begin position="66"/>
        <end position="92"/>
    </location>
</feature>
<keyword evidence="4" id="KW-1185">Reference proteome</keyword>
<sequence>MKTVLKAAGVAGLLMLGACGGNADDKAADNIEAMTENRADALDAQAGATSNEQVSDMLEDKADNVREMGDDAADKADDNDDARVEQQVKNQL</sequence>
<evidence type="ECO:0000256" key="2">
    <source>
        <dbReference type="SAM" id="SignalP"/>
    </source>
</evidence>
<evidence type="ECO:0000313" key="4">
    <source>
        <dbReference type="Proteomes" id="UP000199214"/>
    </source>
</evidence>
<proteinExistence type="predicted"/>
<feature type="signal peptide" evidence="2">
    <location>
        <begin position="1"/>
        <end position="23"/>
    </location>
</feature>
<protein>
    <submittedName>
        <fullName evidence="3">Uncharacterized protein</fullName>
    </submittedName>
</protein>
<reference evidence="4" key="1">
    <citation type="submission" date="2016-10" db="EMBL/GenBank/DDBJ databases">
        <authorList>
            <person name="Varghese N."/>
            <person name="Submissions S."/>
        </authorList>
    </citation>
    <scope>NUCLEOTIDE SEQUENCE [LARGE SCALE GENOMIC DNA]</scope>
    <source>
        <strain evidence="4">JS21-1</strain>
    </source>
</reference>
<feature type="chain" id="PRO_5011743212" evidence="2">
    <location>
        <begin position="24"/>
        <end position="92"/>
    </location>
</feature>
<dbReference type="RefSeq" id="WP_093006448.1">
    <property type="nucleotide sequence ID" value="NZ_FNZZ01000004.1"/>
</dbReference>
<keyword evidence="2" id="KW-0732">Signal</keyword>
<dbReference type="Proteomes" id="UP000199214">
    <property type="component" value="Unassembled WGS sequence"/>
</dbReference>
<organism evidence="3 4">
    <name type="scientific">Sphingomonas palmae</name>
    <dbReference type="NCBI Taxonomy" id="1855283"/>
    <lineage>
        <taxon>Bacteria</taxon>
        <taxon>Pseudomonadati</taxon>
        <taxon>Pseudomonadota</taxon>
        <taxon>Alphaproteobacteria</taxon>
        <taxon>Sphingomonadales</taxon>
        <taxon>Sphingomonadaceae</taxon>
        <taxon>Sphingomonas</taxon>
    </lineage>
</organism>
<gene>
    <name evidence="3" type="ORF">SAMN05216382_2332</name>
</gene>